<evidence type="ECO:0000256" key="8">
    <source>
        <dbReference type="RuleBase" id="RU363032"/>
    </source>
</evidence>
<dbReference type="InterPro" id="IPR035906">
    <property type="entry name" value="MetI-like_sf"/>
</dbReference>
<reference evidence="11" key="1">
    <citation type="journal article" date="2015" name="MBio">
        <title>Genome-Resolved Metagenomic Analysis Reveals Roles for Candidate Phyla and Other Microbial Community Members in Biogeochemical Transformations in Oil Reservoirs.</title>
        <authorList>
            <person name="Hu P."/>
            <person name="Tom L."/>
            <person name="Singh A."/>
            <person name="Thomas B.C."/>
            <person name="Baker B.J."/>
            <person name="Piceno Y.M."/>
            <person name="Andersen G.L."/>
            <person name="Banfield J.F."/>
        </authorList>
    </citation>
    <scope>NUCLEOTIDE SEQUENCE [LARGE SCALE GENOMIC DNA]</scope>
</reference>
<evidence type="ECO:0000256" key="2">
    <source>
        <dbReference type="ARBA" id="ARBA00022448"/>
    </source>
</evidence>
<evidence type="ECO:0000256" key="6">
    <source>
        <dbReference type="ARBA" id="ARBA00022989"/>
    </source>
</evidence>
<dbReference type="GO" id="GO:0006865">
    <property type="term" value="P:amino acid transport"/>
    <property type="evidence" value="ECO:0007669"/>
    <property type="project" value="UniProtKB-KW"/>
</dbReference>
<dbReference type="PANTHER" id="PTHR30614:SF0">
    <property type="entry name" value="L-CYSTINE TRANSPORT SYSTEM PERMEASE PROTEIN TCYL"/>
    <property type="match status" value="1"/>
</dbReference>
<dbReference type="NCBIfam" id="TIGR01726">
    <property type="entry name" value="HEQRo_perm_3TM"/>
    <property type="match status" value="1"/>
</dbReference>
<dbReference type="InterPro" id="IPR000515">
    <property type="entry name" value="MetI-like"/>
</dbReference>
<dbReference type="SUPFAM" id="SSF161098">
    <property type="entry name" value="MetI-like"/>
    <property type="match status" value="1"/>
</dbReference>
<evidence type="ECO:0000256" key="1">
    <source>
        <dbReference type="ARBA" id="ARBA00004651"/>
    </source>
</evidence>
<dbReference type="Proteomes" id="UP000054092">
    <property type="component" value="Unassembled WGS sequence"/>
</dbReference>
<dbReference type="Gene3D" id="1.10.3720.10">
    <property type="entry name" value="MetI-like"/>
    <property type="match status" value="1"/>
</dbReference>
<comment type="similarity">
    <text evidence="8">Belongs to the binding-protein-dependent transport system permease family.</text>
</comment>
<dbReference type="PROSITE" id="PS50928">
    <property type="entry name" value="ABC_TM1"/>
    <property type="match status" value="1"/>
</dbReference>
<sequence>MMQDISLLQQIFRLGVAFLNNLAFLPFVLGIGIVLGIAIALIRFHRIPVASQLLAIVVEIIRGSPFLIIVYAIYFALPYVGIELGAFQTGIVVLSVTATAYLSEVFRSGLMSLDKGQFEAAEALGMNYFQKLMHVVLPQIIKTTMPSIVGQIVMTIKDTSIISLVGMVEIVRTSRQIMQLTLSPFTAFSIVSVFFILVCYPLIVVSKKLEGGRNR</sequence>
<keyword evidence="7 8" id="KW-0472">Membrane</keyword>
<evidence type="ECO:0000256" key="5">
    <source>
        <dbReference type="ARBA" id="ARBA00022970"/>
    </source>
</evidence>
<dbReference type="InterPro" id="IPR043429">
    <property type="entry name" value="ArtM/GltK/GlnP/TcyL/YhdX-like"/>
</dbReference>
<keyword evidence="4 8" id="KW-0812">Transmembrane</keyword>
<feature type="transmembrane region" description="Helical" evidence="8">
    <location>
        <begin position="80"/>
        <end position="102"/>
    </location>
</feature>
<keyword evidence="3" id="KW-1003">Cell membrane</keyword>
<organism evidence="10 11">
    <name type="scientific">Mesotoga prima</name>
    <dbReference type="NCBI Taxonomy" id="1184387"/>
    <lineage>
        <taxon>Bacteria</taxon>
        <taxon>Thermotogati</taxon>
        <taxon>Thermotogota</taxon>
        <taxon>Thermotogae</taxon>
        <taxon>Kosmotogales</taxon>
        <taxon>Kosmotogaceae</taxon>
        <taxon>Mesotoga</taxon>
    </lineage>
</organism>
<protein>
    <submittedName>
        <fullName evidence="10">Polar amino acid ABC transporter, inner membrane subunit</fullName>
    </submittedName>
</protein>
<keyword evidence="2 8" id="KW-0813">Transport</keyword>
<dbReference type="GO" id="GO:0043190">
    <property type="term" value="C:ATP-binding cassette (ABC) transporter complex"/>
    <property type="evidence" value="ECO:0007669"/>
    <property type="project" value="InterPro"/>
</dbReference>
<dbReference type="GO" id="GO:0022857">
    <property type="term" value="F:transmembrane transporter activity"/>
    <property type="evidence" value="ECO:0007669"/>
    <property type="project" value="InterPro"/>
</dbReference>
<evidence type="ECO:0000256" key="4">
    <source>
        <dbReference type="ARBA" id="ARBA00022692"/>
    </source>
</evidence>
<feature type="domain" description="ABC transmembrane type-1" evidence="9">
    <location>
        <begin position="18"/>
        <end position="206"/>
    </location>
</feature>
<feature type="transmembrane region" description="Helical" evidence="8">
    <location>
        <begin position="53"/>
        <end position="74"/>
    </location>
</feature>
<feature type="transmembrane region" description="Helical" evidence="8">
    <location>
        <begin position="182"/>
        <end position="203"/>
    </location>
</feature>
<proteinExistence type="inferred from homology"/>
<accession>A0A101HQW4</accession>
<comment type="caution">
    <text evidence="10">The sequence shown here is derived from an EMBL/GenBank/DDBJ whole genome shotgun (WGS) entry which is preliminary data.</text>
</comment>
<dbReference type="InterPro" id="IPR010065">
    <property type="entry name" value="AA_ABC_transptr_permease_3TM"/>
</dbReference>
<dbReference type="AlphaFoldDB" id="A0A101HQW4"/>
<evidence type="ECO:0000313" key="11">
    <source>
        <dbReference type="Proteomes" id="UP000054092"/>
    </source>
</evidence>
<keyword evidence="6 8" id="KW-1133">Transmembrane helix</keyword>
<dbReference type="CDD" id="cd06261">
    <property type="entry name" value="TM_PBP2"/>
    <property type="match status" value="1"/>
</dbReference>
<dbReference type="PANTHER" id="PTHR30614">
    <property type="entry name" value="MEMBRANE COMPONENT OF AMINO ACID ABC TRANSPORTER"/>
    <property type="match status" value="1"/>
</dbReference>
<name>A0A101HQW4_9BACT</name>
<feature type="transmembrane region" description="Helical" evidence="8">
    <location>
        <begin position="22"/>
        <end position="41"/>
    </location>
</feature>
<evidence type="ECO:0000259" key="9">
    <source>
        <dbReference type="PROSITE" id="PS50928"/>
    </source>
</evidence>
<comment type="subcellular location">
    <subcellularLocation>
        <location evidence="1 8">Cell membrane</location>
        <topology evidence="1 8">Multi-pass membrane protein</topology>
    </subcellularLocation>
</comment>
<keyword evidence="5" id="KW-0029">Amino-acid transport</keyword>
<dbReference type="Pfam" id="PF00528">
    <property type="entry name" value="BPD_transp_1"/>
    <property type="match status" value="1"/>
</dbReference>
<evidence type="ECO:0000313" key="10">
    <source>
        <dbReference type="EMBL" id="KUK81411.1"/>
    </source>
</evidence>
<gene>
    <name evidence="10" type="ORF">XD94_0479</name>
</gene>
<dbReference type="EMBL" id="LGGP01000059">
    <property type="protein sequence ID" value="KUK81411.1"/>
    <property type="molecule type" value="Genomic_DNA"/>
</dbReference>
<evidence type="ECO:0000256" key="7">
    <source>
        <dbReference type="ARBA" id="ARBA00023136"/>
    </source>
</evidence>
<evidence type="ECO:0000256" key="3">
    <source>
        <dbReference type="ARBA" id="ARBA00022475"/>
    </source>
</evidence>
<dbReference type="PATRIC" id="fig|1184387.3.peg.820"/>